<dbReference type="HAMAP" id="MF_00188">
    <property type="entry name" value="Pept_M48_protease_HtpX"/>
    <property type="match status" value="1"/>
</dbReference>
<protein>
    <recommendedName>
        <fullName evidence="12">Protease HtpX homolog</fullName>
        <ecNumber evidence="12">3.4.24.-</ecNumber>
    </recommendedName>
</protein>
<feature type="binding site" evidence="12">
    <location>
        <position position="134"/>
    </location>
    <ligand>
        <name>Zn(2+)</name>
        <dbReference type="ChEBI" id="CHEBI:29105"/>
        <note>catalytic</note>
    </ligand>
</feature>
<dbReference type="EMBL" id="LCBL01000001">
    <property type="protein sequence ID" value="KKS09804.1"/>
    <property type="molecule type" value="Genomic_DNA"/>
</dbReference>
<keyword evidence="8 12" id="KW-0862">Zinc</keyword>
<feature type="transmembrane region" description="Helical" evidence="12">
    <location>
        <begin position="180"/>
        <end position="201"/>
    </location>
</feature>
<keyword evidence="3 12" id="KW-1003">Cell membrane</keyword>
<dbReference type="GO" id="GO:0006508">
    <property type="term" value="P:proteolysis"/>
    <property type="evidence" value="ECO:0007669"/>
    <property type="project" value="UniProtKB-KW"/>
</dbReference>
<dbReference type="GO" id="GO:0005886">
    <property type="term" value="C:plasma membrane"/>
    <property type="evidence" value="ECO:0007669"/>
    <property type="project" value="UniProtKB-SubCell"/>
</dbReference>
<dbReference type="GO" id="GO:0004222">
    <property type="term" value="F:metalloendopeptidase activity"/>
    <property type="evidence" value="ECO:0007669"/>
    <property type="project" value="UniProtKB-UniRule"/>
</dbReference>
<dbReference type="EC" id="3.4.24.-" evidence="12"/>
<keyword evidence="7 12" id="KW-0378">Hydrolase</keyword>
<keyword evidence="5 12" id="KW-0812">Transmembrane</keyword>
<dbReference type="InterPro" id="IPR050083">
    <property type="entry name" value="HtpX_protease"/>
</dbReference>
<feature type="domain" description="Peptidase M48" evidence="13">
    <location>
        <begin position="65"/>
        <end position="280"/>
    </location>
</feature>
<reference evidence="14 15" key="1">
    <citation type="journal article" date="2015" name="Nature">
        <title>rRNA introns, odd ribosomes, and small enigmatic genomes across a large radiation of phyla.</title>
        <authorList>
            <person name="Brown C.T."/>
            <person name="Hug L.A."/>
            <person name="Thomas B.C."/>
            <person name="Sharon I."/>
            <person name="Castelle C.J."/>
            <person name="Singh A."/>
            <person name="Wilkins M.J."/>
            <person name="Williams K.H."/>
            <person name="Banfield J.F."/>
        </authorList>
    </citation>
    <scope>NUCLEOTIDE SEQUENCE [LARGE SCALE GENOMIC DNA]</scope>
</reference>
<evidence type="ECO:0000256" key="1">
    <source>
        <dbReference type="ARBA" id="ARBA00004651"/>
    </source>
</evidence>
<sequence length="283" mass="30741">MNILKTFLLLGLLSALMVLLGKTFGGQTGMLIMLGISLAMNFFGYWFSDKMVLKMTKAKPVSKDKERELYHMVEEISHSAGIPVPKIYMTDDMQPNAFATGRNHNHAVVAVTRGLMELVDKNELKGVIAHEIAHVKNRDILIGSVAAMMAGVISYLAQIAQWGAMFGGFGGDDEEDGGNIVGTLVLAIVAPIAAMLVQMAISRSREFHADATGASFAKDTQGLSSALEKLEVASKRIPMRHANPSTAHMYISNPLRGRGMLSLFSTHPTTKARVEKLRALKIT</sequence>
<dbReference type="AlphaFoldDB" id="A0A0G0W9W7"/>
<keyword evidence="6 12" id="KW-0479">Metal-binding</keyword>
<evidence type="ECO:0000256" key="3">
    <source>
        <dbReference type="ARBA" id="ARBA00022475"/>
    </source>
</evidence>
<dbReference type="Gene3D" id="3.30.2010.10">
    <property type="entry name" value="Metalloproteases ('zincins'), catalytic domain"/>
    <property type="match status" value="1"/>
</dbReference>
<organism evidence="14 15">
    <name type="scientific">candidate division CPR2 bacterium GW2011_GWC1_41_48</name>
    <dbReference type="NCBI Taxonomy" id="1618344"/>
    <lineage>
        <taxon>Bacteria</taxon>
        <taxon>Bacteria division CPR2</taxon>
    </lineage>
</organism>
<dbReference type="Pfam" id="PF01435">
    <property type="entry name" value="Peptidase_M48"/>
    <property type="match status" value="1"/>
</dbReference>
<evidence type="ECO:0000256" key="10">
    <source>
        <dbReference type="ARBA" id="ARBA00023049"/>
    </source>
</evidence>
<evidence type="ECO:0000256" key="2">
    <source>
        <dbReference type="ARBA" id="ARBA00009779"/>
    </source>
</evidence>
<dbReference type="InterPro" id="IPR001915">
    <property type="entry name" value="Peptidase_M48"/>
</dbReference>
<dbReference type="Proteomes" id="UP000033869">
    <property type="component" value="Unassembled WGS sequence"/>
</dbReference>
<feature type="transmembrane region" description="Helical" evidence="12">
    <location>
        <begin position="31"/>
        <end position="48"/>
    </location>
</feature>
<evidence type="ECO:0000313" key="15">
    <source>
        <dbReference type="Proteomes" id="UP000033869"/>
    </source>
</evidence>
<evidence type="ECO:0000256" key="12">
    <source>
        <dbReference type="HAMAP-Rule" id="MF_00188"/>
    </source>
</evidence>
<keyword evidence="4 12" id="KW-0645">Protease</keyword>
<comment type="cofactor">
    <cofactor evidence="12">
        <name>Zn(2+)</name>
        <dbReference type="ChEBI" id="CHEBI:29105"/>
    </cofactor>
    <text evidence="12">Binds 1 zinc ion per subunit.</text>
</comment>
<evidence type="ECO:0000256" key="9">
    <source>
        <dbReference type="ARBA" id="ARBA00022989"/>
    </source>
</evidence>
<keyword evidence="11 12" id="KW-0472">Membrane</keyword>
<dbReference type="PANTHER" id="PTHR43221">
    <property type="entry name" value="PROTEASE HTPX"/>
    <property type="match status" value="1"/>
</dbReference>
<dbReference type="InterPro" id="IPR022919">
    <property type="entry name" value="Pept_M48_protease_HtpX"/>
</dbReference>
<feature type="binding site" evidence="12">
    <location>
        <position position="206"/>
    </location>
    <ligand>
        <name>Zn(2+)</name>
        <dbReference type="ChEBI" id="CHEBI:29105"/>
        <note>catalytic</note>
    </ligand>
</feature>
<name>A0A0G0W9W7_UNCC2</name>
<feature type="active site" evidence="12">
    <location>
        <position position="131"/>
    </location>
</feature>
<evidence type="ECO:0000313" key="14">
    <source>
        <dbReference type="EMBL" id="KKS09804.1"/>
    </source>
</evidence>
<evidence type="ECO:0000256" key="5">
    <source>
        <dbReference type="ARBA" id="ARBA00022692"/>
    </source>
</evidence>
<dbReference type="GO" id="GO:0008270">
    <property type="term" value="F:zinc ion binding"/>
    <property type="evidence" value="ECO:0007669"/>
    <property type="project" value="UniProtKB-UniRule"/>
</dbReference>
<evidence type="ECO:0000256" key="4">
    <source>
        <dbReference type="ARBA" id="ARBA00022670"/>
    </source>
</evidence>
<feature type="binding site" evidence="12">
    <location>
        <position position="130"/>
    </location>
    <ligand>
        <name>Zn(2+)</name>
        <dbReference type="ChEBI" id="CHEBI:29105"/>
        <note>catalytic</note>
    </ligand>
</feature>
<feature type="transmembrane region" description="Helical" evidence="12">
    <location>
        <begin position="140"/>
        <end position="160"/>
    </location>
</feature>
<keyword evidence="10 12" id="KW-0482">Metalloprotease</keyword>
<proteinExistence type="inferred from homology"/>
<evidence type="ECO:0000256" key="11">
    <source>
        <dbReference type="ARBA" id="ARBA00023136"/>
    </source>
</evidence>
<accession>A0A0G0W9W7</accession>
<evidence type="ECO:0000256" key="8">
    <source>
        <dbReference type="ARBA" id="ARBA00022833"/>
    </source>
</evidence>
<comment type="similarity">
    <text evidence="2 12">Belongs to the peptidase M48B family.</text>
</comment>
<evidence type="ECO:0000256" key="6">
    <source>
        <dbReference type="ARBA" id="ARBA00022723"/>
    </source>
</evidence>
<evidence type="ECO:0000256" key="7">
    <source>
        <dbReference type="ARBA" id="ARBA00022801"/>
    </source>
</evidence>
<gene>
    <name evidence="12" type="primary">htpX</name>
    <name evidence="14" type="ORF">UU65_C0001G0209</name>
</gene>
<comment type="caution">
    <text evidence="14">The sequence shown here is derived from an EMBL/GenBank/DDBJ whole genome shotgun (WGS) entry which is preliminary data.</text>
</comment>
<evidence type="ECO:0000259" key="13">
    <source>
        <dbReference type="Pfam" id="PF01435"/>
    </source>
</evidence>
<dbReference type="PATRIC" id="fig|1618344.3.peg.217"/>
<dbReference type="CDD" id="cd07336">
    <property type="entry name" value="M48B_HtpX_like"/>
    <property type="match status" value="1"/>
</dbReference>
<comment type="subcellular location">
    <subcellularLocation>
        <location evidence="1 12">Cell membrane</location>
        <topology evidence="1 12">Multi-pass membrane protein</topology>
    </subcellularLocation>
</comment>
<keyword evidence="9 12" id="KW-1133">Transmembrane helix</keyword>
<dbReference type="PANTHER" id="PTHR43221:SF1">
    <property type="entry name" value="PROTEASE HTPX"/>
    <property type="match status" value="1"/>
</dbReference>